<organism evidence="3">
    <name type="scientific">Favella ehrenbergii</name>
    <dbReference type="NCBI Taxonomy" id="182087"/>
    <lineage>
        <taxon>Eukaryota</taxon>
        <taxon>Sar</taxon>
        <taxon>Alveolata</taxon>
        <taxon>Ciliophora</taxon>
        <taxon>Intramacronucleata</taxon>
        <taxon>Spirotrichea</taxon>
        <taxon>Choreotrichia</taxon>
        <taxon>Tintinnida</taxon>
        <taxon>Xystonellidae</taxon>
        <taxon>Favella</taxon>
    </lineage>
</organism>
<sequence length="192" mass="22004">MADNANATGEEQKHDVEYANEEAKQTVDIPTVKTSSGEENLECLMKIRAKLFRWRDEQWKERGIGNAKLMRDRAEKKIRFIMRQEKTLKPVANFIVSDAPQCVLKPMPNAEKAYVWFVQDFSEGEAQVEKFAIRLRTLEDAEQFKSKLEASQEFNNKAGDDSEDLVWAETVEDVEEVVDDIETNKPAEGGED</sequence>
<dbReference type="GO" id="GO:0005096">
    <property type="term" value="F:GTPase activator activity"/>
    <property type="evidence" value="ECO:0007669"/>
    <property type="project" value="TreeGrafter"/>
</dbReference>
<evidence type="ECO:0000256" key="1">
    <source>
        <dbReference type="SAM" id="MobiDB-lite"/>
    </source>
</evidence>
<dbReference type="GO" id="GO:0005737">
    <property type="term" value="C:cytoplasm"/>
    <property type="evidence" value="ECO:0007669"/>
    <property type="project" value="TreeGrafter"/>
</dbReference>
<dbReference type="SUPFAM" id="SSF50729">
    <property type="entry name" value="PH domain-like"/>
    <property type="match status" value="1"/>
</dbReference>
<dbReference type="PANTHER" id="PTHR23138">
    <property type="entry name" value="RAN BINDING PROTEIN"/>
    <property type="match status" value="1"/>
</dbReference>
<evidence type="ECO:0000313" key="3">
    <source>
        <dbReference type="EMBL" id="CAE0313326.1"/>
    </source>
</evidence>
<dbReference type="GO" id="GO:0005643">
    <property type="term" value="C:nuclear pore"/>
    <property type="evidence" value="ECO:0007669"/>
    <property type="project" value="TreeGrafter"/>
</dbReference>
<feature type="domain" description="RanBD1" evidence="2">
    <location>
        <begin position="22"/>
        <end position="157"/>
    </location>
</feature>
<feature type="compositionally biased region" description="Basic and acidic residues" evidence="1">
    <location>
        <begin position="10"/>
        <end position="25"/>
    </location>
</feature>
<dbReference type="Gene3D" id="2.30.29.30">
    <property type="entry name" value="Pleckstrin-homology domain (PH domain)/Phosphotyrosine-binding domain (PTB)"/>
    <property type="match status" value="1"/>
</dbReference>
<dbReference type="PROSITE" id="PS50196">
    <property type="entry name" value="RANBD1"/>
    <property type="match status" value="1"/>
</dbReference>
<dbReference type="AlphaFoldDB" id="A0A7S3MR77"/>
<reference evidence="3" key="1">
    <citation type="submission" date="2021-01" db="EMBL/GenBank/DDBJ databases">
        <authorList>
            <person name="Corre E."/>
            <person name="Pelletier E."/>
            <person name="Niang G."/>
            <person name="Scheremetjew M."/>
            <person name="Finn R."/>
            <person name="Kale V."/>
            <person name="Holt S."/>
            <person name="Cochrane G."/>
            <person name="Meng A."/>
            <person name="Brown T."/>
            <person name="Cohen L."/>
        </authorList>
    </citation>
    <scope>NUCLEOTIDE SEQUENCE</scope>
    <source>
        <strain evidence="3">Fehren 1</strain>
    </source>
</reference>
<dbReference type="InterPro" id="IPR045255">
    <property type="entry name" value="RanBP1-like"/>
</dbReference>
<proteinExistence type="predicted"/>
<name>A0A7S3MR77_9SPIT</name>
<feature type="region of interest" description="Disordered" evidence="1">
    <location>
        <begin position="1"/>
        <end position="31"/>
    </location>
</feature>
<accession>A0A7S3MR77</accession>
<dbReference type="SMART" id="SM00160">
    <property type="entry name" value="RanBD"/>
    <property type="match status" value="1"/>
</dbReference>
<gene>
    <name evidence="3" type="ORF">FEHR0123_LOCUS8250</name>
</gene>
<dbReference type="PANTHER" id="PTHR23138:SF87">
    <property type="entry name" value="E3 SUMO-PROTEIN LIGASE RANBP2"/>
    <property type="match status" value="1"/>
</dbReference>
<dbReference type="EMBL" id="HBIE01027076">
    <property type="protein sequence ID" value="CAE0313326.1"/>
    <property type="molecule type" value="Transcribed_RNA"/>
</dbReference>
<dbReference type="InterPro" id="IPR011993">
    <property type="entry name" value="PH-like_dom_sf"/>
</dbReference>
<evidence type="ECO:0000259" key="2">
    <source>
        <dbReference type="PROSITE" id="PS50196"/>
    </source>
</evidence>
<dbReference type="InterPro" id="IPR000156">
    <property type="entry name" value="Ran_bind_dom"/>
</dbReference>
<dbReference type="Pfam" id="PF00638">
    <property type="entry name" value="Ran_BP1"/>
    <property type="match status" value="1"/>
</dbReference>
<protein>
    <recommendedName>
        <fullName evidence="2">RanBD1 domain-containing protein</fullName>
    </recommendedName>
</protein>